<dbReference type="EMBL" id="CP022684">
    <property type="protein sequence ID" value="AUM11029.1"/>
    <property type="molecule type" value="Genomic_DNA"/>
</dbReference>
<evidence type="ECO:0000313" key="2">
    <source>
        <dbReference type="Proteomes" id="UP000235116"/>
    </source>
</evidence>
<protein>
    <recommendedName>
        <fullName evidence="3">Zinc/iron-chelating domain-containing protein</fullName>
    </recommendedName>
</protein>
<reference evidence="2" key="1">
    <citation type="submission" date="2017-08" db="EMBL/GenBank/DDBJ databases">
        <title>Direct submision.</title>
        <authorList>
            <person name="Kim S.-J."/>
            <person name="Rhee S.-K."/>
        </authorList>
    </citation>
    <scope>NUCLEOTIDE SEQUENCE [LARGE SCALE GENOMIC DNA]</scope>
    <source>
        <strain evidence="2">GI5</strain>
    </source>
</reference>
<dbReference type="KEGG" id="kak:Kalk_00605"/>
<dbReference type="Proteomes" id="UP000235116">
    <property type="component" value="Chromosome"/>
</dbReference>
<proteinExistence type="predicted"/>
<evidence type="ECO:0000313" key="1">
    <source>
        <dbReference type="EMBL" id="AUM11029.1"/>
    </source>
</evidence>
<name>A0A2K9LF97_9GAMM</name>
<organism evidence="1 2">
    <name type="scientific">Ketobacter alkanivorans</name>
    <dbReference type="NCBI Taxonomy" id="1917421"/>
    <lineage>
        <taxon>Bacteria</taxon>
        <taxon>Pseudomonadati</taxon>
        <taxon>Pseudomonadota</taxon>
        <taxon>Gammaproteobacteria</taxon>
        <taxon>Pseudomonadales</taxon>
        <taxon>Ketobacteraceae</taxon>
        <taxon>Ketobacter</taxon>
    </lineage>
</organism>
<sequence length="157" mass="17998">MDSKVKKKVKQQAKRWFLMFDRVTREASMDNPLTSEEFFSAEKELSQMKVVCPFLINRSCSIYSVRPVACRTYVVDDSPSVCEQNPVRNTLPKAHEIYKEAYDKLHNLVTHTQMRPLVYAVSEALGLKIKFKPLLMSAYVNNDAEYKLPALGGMVES</sequence>
<keyword evidence="2" id="KW-1185">Reference proteome</keyword>
<accession>A0A2K9LF97</accession>
<gene>
    <name evidence="1" type="ORF">Kalk_00605</name>
</gene>
<evidence type="ECO:0008006" key="3">
    <source>
        <dbReference type="Google" id="ProtNLM"/>
    </source>
</evidence>
<dbReference type="AlphaFoldDB" id="A0A2K9LF97"/>